<evidence type="ECO:0000313" key="11">
    <source>
        <dbReference type="EMBL" id="QLQ82283.1"/>
    </source>
</evidence>
<dbReference type="NCBIfam" id="TIGR01297">
    <property type="entry name" value="CDF"/>
    <property type="match status" value="1"/>
</dbReference>
<keyword evidence="12" id="KW-1185">Reference proteome</keyword>
<dbReference type="FunFam" id="1.20.1510.10:FF:000014">
    <property type="entry name" value="Cation efflux protein/ zinc transporter"/>
    <property type="match status" value="1"/>
</dbReference>
<evidence type="ECO:0000256" key="7">
    <source>
        <dbReference type="ARBA" id="ARBA00023136"/>
    </source>
</evidence>
<dbReference type="Proteomes" id="UP000510647">
    <property type="component" value="Chromosome 8"/>
</dbReference>
<feature type="transmembrane region" description="Helical" evidence="8">
    <location>
        <begin position="303"/>
        <end position="322"/>
    </location>
</feature>
<feature type="region of interest" description="Disordered" evidence="9">
    <location>
        <begin position="542"/>
        <end position="588"/>
    </location>
</feature>
<dbReference type="GO" id="GO:0005789">
    <property type="term" value="C:endoplasmic reticulum membrane"/>
    <property type="evidence" value="ECO:0007669"/>
    <property type="project" value="UniProtKB-SubCell"/>
</dbReference>
<evidence type="ECO:0000256" key="6">
    <source>
        <dbReference type="ARBA" id="ARBA00023065"/>
    </source>
</evidence>
<gene>
    <name evidence="11" type="ORF">HG537_0H00440</name>
</gene>
<feature type="transmembrane region" description="Helical" evidence="8">
    <location>
        <begin position="373"/>
        <end position="395"/>
    </location>
</feature>
<feature type="transmembrane region" description="Helical" evidence="8">
    <location>
        <begin position="226"/>
        <end position="244"/>
    </location>
</feature>
<feature type="transmembrane region" description="Helical" evidence="8">
    <location>
        <begin position="407"/>
        <end position="425"/>
    </location>
</feature>
<evidence type="ECO:0000256" key="5">
    <source>
        <dbReference type="ARBA" id="ARBA00022989"/>
    </source>
</evidence>
<protein>
    <recommendedName>
        <fullName evidence="8">Zinc transporter</fullName>
    </recommendedName>
</protein>
<dbReference type="GO" id="GO:1904257">
    <property type="term" value="P:zinc ion import into Golgi lumen"/>
    <property type="evidence" value="ECO:0007669"/>
    <property type="project" value="TreeGrafter"/>
</dbReference>
<keyword evidence="6 8" id="KW-0406">Ion transport</keyword>
<evidence type="ECO:0000256" key="4">
    <source>
        <dbReference type="ARBA" id="ARBA00022692"/>
    </source>
</evidence>
<evidence type="ECO:0000313" key="12">
    <source>
        <dbReference type="Proteomes" id="UP000510647"/>
    </source>
</evidence>
<keyword evidence="8" id="KW-0256">Endoplasmic reticulum</keyword>
<dbReference type="InterPro" id="IPR058533">
    <property type="entry name" value="Cation_efflux_TM"/>
</dbReference>
<feature type="transmembrane region" description="Helical" evidence="8">
    <location>
        <begin position="39"/>
        <end position="62"/>
    </location>
</feature>
<dbReference type="PANTHER" id="PTHR45755">
    <property type="match status" value="1"/>
</dbReference>
<keyword evidence="7 8" id="KW-0472">Membrane</keyword>
<evidence type="ECO:0000256" key="3">
    <source>
        <dbReference type="ARBA" id="ARBA00022448"/>
    </source>
</evidence>
<dbReference type="OrthoDB" id="78669at2759"/>
<evidence type="ECO:0000256" key="9">
    <source>
        <dbReference type="SAM" id="MobiDB-lite"/>
    </source>
</evidence>
<feature type="compositionally biased region" description="Basic and acidic residues" evidence="9">
    <location>
        <begin position="549"/>
        <end position="584"/>
    </location>
</feature>
<reference evidence="11 12" key="1">
    <citation type="submission" date="2020-06" db="EMBL/GenBank/DDBJ databases">
        <title>The yeast mating-type switching endonuclease HO is a domesticated member of an unorthodox homing genetic element family.</title>
        <authorList>
            <person name="Coughlan A.Y."/>
            <person name="Lombardi L."/>
            <person name="Braun-Galleani S."/>
            <person name="Martos A.R."/>
            <person name="Galeote V."/>
            <person name="Bigey F."/>
            <person name="Dequin S."/>
            <person name="Byrne K.P."/>
            <person name="Wolfe K.H."/>
        </authorList>
    </citation>
    <scope>NUCLEOTIDE SEQUENCE [LARGE SCALE GENOMIC DNA]</scope>
    <source>
        <strain evidence="11 12">CBS2947</strain>
    </source>
</reference>
<evidence type="ECO:0000256" key="8">
    <source>
        <dbReference type="RuleBase" id="RU369017"/>
    </source>
</evidence>
<evidence type="ECO:0000256" key="1">
    <source>
        <dbReference type="ARBA" id="ARBA00004141"/>
    </source>
</evidence>
<dbReference type="InterPro" id="IPR045316">
    <property type="entry name" value="Msc2-like"/>
</dbReference>
<comment type="subcellular location">
    <subcellularLocation>
        <location evidence="8">Endoplasmic reticulum membrane</location>
        <topology evidence="8">Multi-pass membrane protein</topology>
    </subcellularLocation>
    <subcellularLocation>
        <location evidence="1">Membrane</location>
        <topology evidence="1">Multi-pass membrane protein</topology>
    </subcellularLocation>
</comment>
<dbReference type="GO" id="GO:0006882">
    <property type="term" value="P:intracellular zinc ion homeostasis"/>
    <property type="evidence" value="ECO:0007669"/>
    <property type="project" value="InterPro"/>
</dbReference>
<comment type="caution">
    <text evidence="8">Lacks conserved residue(s) required for the propagation of feature annotation.</text>
</comment>
<evidence type="ECO:0000256" key="2">
    <source>
        <dbReference type="ARBA" id="ARBA00008873"/>
    </source>
</evidence>
<organism evidence="11 12">
    <name type="scientific">Torulaspora globosa</name>
    <dbReference type="NCBI Taxonomy" id="48254"/>
    <lineage>
        <taxon>Eukaryota</taxon>
        <taxon>Fungi</taxon>
        <taxon>Dikarya</taxon>
        <taxon>Ascomycota</taxon>
        <taxon>Saccharomycotina</taxon>
        <taxon>Saccharomycetes</taxon>
        <taxon>Saccharomycetales</taxon>
        <taxon>Saccharomycetaceae</taxon>
        <taxon>Torulaspora</taxon>
    </lineage>
</organism>
<dbReference type="InterPro" id="IPR027469">
    <property type="entry name" value="Cation_efflux_TMD_sf"/>
</dbReference>
<feature type="transmembrane region" description="Helical" evidence="8">
    <location>
        <begin position="68"/>
        <end position="96"/>
    </location>
</feature>
<keyword evidence="5 8" id="KW-1133">Transmembrane helix</keyword>
<keyword evidence="4 8" id="KW-0812">Transmembrane</keyword>
<evidence type="ECO:0000259" key="10">
    <source>
        <dbReference type="Pfam" id="PF01545"/>
    </source>
</evidence>
<dbReference type="Gene3D" id="1.20.1510.10">
    <property type="entry name" value="Cation efflux protein transmembrane domain"/>
    <property type="match status" value="1"/>
</dbReference>
<feature type="domain" description="Cation efflux protein transmembrane" evidence="10">
    <location>
        <begin position="304"/>
        <end position="499"/>
    </location>
</feature>
<comment type="function">
    <text evidence="8">Functions as a zinc transporter.</text>
</comment>
<dbReference type="PANTHER" id="PTHR45755:SF4">
    <property type="entry name" value="ZINC TRANSPORTER 7"/>
    <property type="match status" value="1"/>
</dbReference>
<accession>A0A7H9HY40</accession>
<feature type="transmembrane region" description="Helical" evidence="8">
    <location>
        <begin position="169"/>
        <end position="189"/>
    </location>
</feature>
<dbReference type="EMBL" id="CP059274">
    <property type="protein sequence ID" value="QLQ82283.1"/>
    <property type="molecule type" value="Genomic_DNA"/>
</dbReference>
<name>A0A7H9HY40_9SACH</name>
<dbReference type="GO" id="GO:0031410">
    <property type="term" value="C:cytoplasmic vesicle"/>
    <property type="evidence" value="ECO:0007669"/>
    <property type="project" value="TreeGrafter"/>
</dbReference>
<proteinExistence type="inferred from homology"/>
<feature type="transmembrane region" description="Helical" evidence="8">
    <location>
        <begin position="334"/>
        <end position="353"/>
    </location>
</feature>
<dbReference type="GO" id="GO:0005385">
    <property type="term" value="F:zinc ion transmembrane transporter activity"/>
    <property type="evidence" value="ECO:0007669"/>
    <property type="project" value="UniProtKB-UniRule"/>
</dbReference>
<dbReference type="AlphaFoldDB" id="A0A7H9HY40"/>
<dbReference type="SUPFAM" id="SSF161111">
    <property type="entry name" value="Cation efflux protein transmembrane domain-like"/>
    <property type="match status" value="1"/>
</dbReference>
<feature type="transmembrane region" description="Helical" evidence="8">
    <location>
        <begin position="6"/>
        <end position="27"/>
    </location>
</feature>
<keyword evidence="3 8" id="KW-0813">Transport</keyword>
<feature type="transmembrane region" description="Helical" evidence="8">
    <location>
        <begin position="441"/>
        <end position="463"/>
    </location>
</feature>
<comment type="similarity">
    <text evidence="2 8">Belongs to the cation diffusion facilitator (CDF) transporter (TC 2.A.4) family. SLC30A subfamily.</text>
</comment>
<feature type="transmembrane region" description="Helical" evidence="8">
    <location>
        <begin position="470"/>
        <end position="491"/>
    </location>
</feature>
<feature type="transmembrane region" description="Helical" evidence="8">
    <location>
        <begin position="117"/>
        <end position="134"/>
    </location>
</feature>
<dbReference type="GO" id="GO:0005794">
    <property type="term" value="C:Golgi apparatus"/>
    <property type="evidence" value="ECO:0007669"/>
    <property type="project" value="TreeGrafter"/>
</dbReference>
<sequence>MQHIDISSAIPLLLAYPTVILASHLVLAGNAASTGAAALRLVLVPLFAASSACVAGLLLKLWSDLRSVWSVLVLAALISQLNFVLGTVQTTALSLVTIKLVLCSDSPRYSWSKLAKIYLPLYLLSAVVAELSGVPAARPLMSYLALVACLKLVLPRLPKGEVAASKKLLLSIPLMCAVVLYVACLFYEWSFQLLMVFVFGGCLVILFVSARDLVTEEQKRPLTMARYFIVSSTLMAVVLQFLSFNAISSSRLADCVTLVYAVCAEYVSWLVDIEPRRQSSGIADETPRSVFQQIARNRDTRSIFSFLLLNTTFMFVQLLYSFRSKSLGLLSDSLHMALDCTSLLLGLIAGVLAKRPPSDKFPFAMGFLETLAGFTNAVLLLGIVCGIFVEALGRLFSPVHLHKTSELLVVATLGLIVNLAGLFAFDHGGHSHGGSNENMRGIFLHILADTLGSVGVIVSTILIKVTHLHIFDPIASIFIGSLILLSAIPLLKSTTSSILLKLDEKKHNAVKSALNQISATPGITGYTTPRFWPAIVDSCGHSHGHSHAHSHEHSLEQSHSHEHSQGHTHADSRDHSHARTHEHSANAPSLVGYIHIQHNDGENSTIIKKRAEKIFESVGIKAWIQVEPSESACWCRTSSQNMIPQVVQHK</sequence>
<feature type="transmembrane region" description="Helical" evidence="8">
    <location>
        <begin position="195"/>
        <end position="214"/>
    </location>
</feature>
<dbReference type="InterPro" id="IPR002524">
    <property type="entry name" value="Cation_efflux"/>
</dbReference>
<dbReference type="Pfam" id="PF01545">
    <property type="entry name" value="Cation_efflux"/>
    <property type="match status" value="1"/>
</dbReference>